<dbReference type="Proteomes" id="UP000070404">
    <property type="component" value="Unassembled WGS sequence"/>
</dbReference>
<dbReference type="InterPro" id="IPR036388">
    <property type="entry name" value="WH-like_DNA-bd_sf"/>
</dbReference>
<evidence type="ECO:0000313" key="1">
    <source>
        <dbReference type="EMBL" id="KXB07319.1"/>
    </source>
</evidence>
<name>A0A133VLK9_9EURY</name>
<evidence type="ECO:0000313" key="2">
    <source>
        <dbReference type="Proteomes" id="UP000070404"/>
    </source>
</evidence>
<comment type="caution">
    <text evidence="1">The sequence shown here is derived from an EMBL/GenBank/DDBJ whole genome shotgun (WGS) entry which is preliminary data.</text>
</comment>
<accession>A0A133VLK9</accession>
<proteinExistence type="predicted"/>
<sequence>MLKKKLLPLALIYTGGEAIEGRTRLQKMIFLAQQDMEDSVETYDYEPYDYGPFSKELYDDIDDLVDEGIIKEQKEKLDDGRIKYFYEMSEEGQEIIESKMDNNKDFHDLKEKMEDIKSTYNKKNLRDLLNEVYSRYPKYAEESVF</sequence>
<organism evidence="1 2">
    <name type="scientific">candidate division MSBL1 archaeon SCGC-AAA382C18</name>
    <dbReference type="NCBI Taxonomy" id="1698281"/>
    <lineage>
        <taxon>Archaea</taxon>
        <taxon>Methanobacteriati</taxon>
        <taxon>Methanobacteriota</taxon>
        <taxon>candidate division MSBL1</taxon>
    </lineage>
</organism>
<dbReference type="SUPFAM" id="SSF46785">
    <property type="entry name" value="Winged helix' DNA-binding domain"/>
    <property type="match status" value="1"/>
</dbReference>
<keyword evidence="2" id="KW-1185">Reference proteome</keyword>
<reference evidence="1 2" key="1">
    <citation type="journal article" date="2016" name="Sci. Rep.">
        <title>Metabolic traits of an uncultured archaeal lineage -MSBL1- from brine pools of the Red Sea.</title>
        <authorList>
            <person name="Mwirichia R."/>
            <person name="Alam I."/>
            <person name="Rashid M."/>
            <person name="Vinu M."/>
            <person name="Ba-Alawi W."/>
            <person name="Anthony Kamau A."/>
            <person name="Kamanda Ngugi D."/>
            <person name="Goker M."/>
            <person name="Klenk H.P."/>
            <person name="Bajic V."/>
            <person name="Stingl U."/>
        </authorList>
    </citation>
    <scope>NUCLEOTIDE SEQUENCE [LARGE SCALE GENOMIC DNA]</scope>
    <source>
        <strain evidence="1">SCGC-AAA382C18</strain>
    </source>
</reference>
<evidence type="ECO:0008006" key="3">
    <source>
        <dbReference type="Google" id="ProtNLM"/>
    </source>
</evidence>
<dbReference type="EMBL" id="LHYF01000004">
    <property type="protein sequence ID" value="KXB07319.1"/>
    <property type="molecule type" value="Genomic_DNA"/>
</dbReference>
<dbReference type="AlphaFoldDB" id="A0A133VLK9"/>
<gene>
    <name evidence="1" type="ORF">AKJ52_00485</name>
</gene>
<dbReference type="Gene3D" id="1.10.10.10">
    <property type="entry name" value="Winged helix-like DNA-binding domain superfamily/Winged helix DNA-binding domain"/>
    <property type="match status" value="1"/>
</dbReference>
<dbReference type="InterPro" id="IPR036390">
    <property type="entry name" value="WH_DNA-bd_sf"/>
</dbReference>
<protein>
    <recommendedName>
        <fullName evidence="3">Transcription regulator PadR N-terminal domain-containing protein</fullName>
    </recommendedName>
</protein>